<name>A0A392LYF1_9FABA</name>
<keyword evidence="3" id="KW-1185">Reference proteome</keyword>
<dbReference type="Proteomes" id="UP000265520">
    <property type="component" value="Unassembled WGS sequence"/>
</dbReference>
<dbReference type="AlphaFoldDB" id="A0A392LYF1"/>
<evidence type="ECO:0000256" key="1">
    <source>
        <dbReference type="SAM" id="Coils"/>
    </source>
</evidence>
<feature type="coiled-coil region" evidence="1">
    <location>
        <begin position="118"/>
        <end position="180"/>
    </location>
</feature>
<evidence type="ECO:0000313" key="3">
    <source>
        <dbReference type="Proteomes" id="UP000265520"/>
    </source>
</evidence>
<evidence type="ECO:0000313" key="2">
    <source>
        <dbReference type="EMBL" id="MCH79991.1"/>
    </source>
</evidence>
<comment type="caution">
    <text evidence="2">The sequence shown here is derived from an EMBL/GenBank/DDBJ whole genome shotgun (WGS) entry which is preliminary data.</text>
</comment>
<accession>A0A392LYF1</accession>
<proteinExistence type="predicted"/>
<organism evidence="2 3">
    <name type="scientific">Trifolium medium</name>
    <dbReference type="NCBI Taxonomy" id="97028"/>
    <lineage>
        <taxon>Eukaryota</taxon>
        <taxon>Viridiplantae</taxon>
        <taxon>Streptophyta</taxon>
        <taxon>Embryophyta</taxon>
        <taxon>Tracheophyta</taxon>
        <taxon>Spermatophyta</taxon>
        <taxon>Magnoliopsida</taxon>
        <taxon>eudicotyledons</taxon>
        <taxon>Gunneridae</taxon>
        <taxon>Pentapetalae</taxon>
        <taxon>rosids</taxon>
        <taxon>fabids</taxon>
        <taxon>Fabales</taxon>
        <taxon>Fabaceae</taxon>
        <taxon>Papilionoideae</taxon>
        <taxon>50 kb inversion clade</taxon>
        <taxon>NPAAA clade</taxon>
        <taxon>Hologalegina</taxon>
        <taxon>IRL clade</taxon>
        <taxon>Trifolieae</taxon>
        <taxon>Trifolium</taxon>
    </lineage>
</organism>
<protein>
    <submittedName>
        <fullName evidence="2">Uncharacterized protein</fullName>
    </submittedName>
</protein>
<sequence length="205" mass="23836">MDSPTSVLDSPVVKTIKALKHLLRHDIDGLIEQVDEFSDLAEDLRLASWRLTNEELRFLERIMRLKSELASEAVYIQSVEGVHQLQHEMFSNLSDQTWHLKESMRIHEELLNLAFTEEEAVTKRMKALEDELNALVQKKEEFRVSNKDEIVILLAKRHDFARLQVKTKHLELELKTTEEDLVKTNKCKCALEDMQSMTLDAIPDV</sequence>
<keyword evidence="1" id="KW-0175">Coiled coil</keyword>
<gene>
    <name evidence="2" type="ORF">A2U01_0000753</name>
</gene>
<reference evidence="2 3" key="1">
    <citation type="journal article" date="2018" name="Front. Plant Sci.">
        <title>Red Clover (Trifolium pratense) and Zigzag Clover (T. medium) - A Picture of Genomic Similarities and Differences.</title>
        <authorList>
            <person name="Dluhosova J."/>
            <person name="Istvanek J."/>
            <person name="Nedelnik J."/>
            <person name="Repkova J."/>
        </authorList>
    </citation>
    <scope>NUCLEOTIDE SEQUENCE [LARGE SCALE GENOMIC DNA]</scope>
    <source>
        <strain evidence="3">cv. 10/8</strain>
        <tissue evidence="2">Leaf</tissue>
    </source>
</reference>
<dbReference type="EMBL" id="LXQA010000566">
    <property type="protein sequence ID" value="MCH79991.1"/>
    <property type="molecule type" value="Genomic_DNA"/>
</dbReference>